<gene>
    <name evidence="1" type="ORF">FOL47_009414</name>
</gene>
<evidence type="ECO:0000313" key="1">
    <source>
        <dbReference type="EMBL" id="KAF4655477.1"/>
    </source>
</evidence>
<dbReference type="Proteomes" id="UP000591131">
    <property type="component" value="Unassembled WGS sequence"/>
</dbReference>
<dbReference type="AlphaFoldDB" id="A0A7J6L8E7"/>
<proteinExistence type="predicted"/>
<evidence type="ECO:0000313" key="2">
    <source>
        <dbReference type="Proteomes" id="UP000591131"/>
    </source>
</evidence>
<keyword evidence="2" id="KW-1185">Reference proteome</keyword>
<sequence length="211" mass="22667">MEYPVLSIVPPAVDIEASPVVDFGGRGKSCDFTVKAEAAGFEPVPLWLLLVLRVGPDEPYLLATACFDMRRYVQKAAAQMSDHPPVPFDRIKLALAPTTDLPGSVEVSVFLRMSKVCGTAPLRRDKASEAVEPPRQQQQQPTVVCATANLVAGVRGLLLCPLSANSTAAVENGLDLLCVAAPANTLYGYPHPIKVMGHLGYPLPLLRFTTF</sequence>
<name>A0A7J6L8E7_PERCH</name>
<reference evidence="1 2" key="1">
    <citation type="submission" date="2020-04" db="EMBL/GenBank/DDBJ databases">
        <title>Perkinsus chesapeaki whole genome sequence.</title>
        <authorList>
            <person name="Bogema D.R."/>
        </authorList>
    </citation>
    <scope>NUCLEOTIDE SEQUENCE [LARGE SCALE GENOMIC DNA]</scope>
    <source>
        <strain evidence="1">ATCC PRA-425</strain>
    </source>
</reference>
<protein>
    <submittedName>
        <fullName evidence="1">Uncharacterized protein</fullName>
    </submittedName>
</protein>
<organism evidence="1 2">
    <name type="scientific">Perkinsus chesapeaki</name>
    <name type="common">Clam parasite</name>
    <name type="synonym">Perkinsus andrewsi</name>
    <dbReference type="NCBI Taxonomy" id="330153"/>
    <lineage>
        <taxon>Eukaryota</taxon>
        <taxon>Sar</taxon>
        <taxon>Alveolata</taxon>
        <taxon>Perkinsozoa</taxon>
        <taxon>Perkinsea</taxon>
        <taxon>Perkinsida</taxon>
        <taxon>Perkinsidae</taxon>
        <taxon>Perkinsus</taxon>
    </lineage>
</organism>
<accession>A0A7J6L8E7</accession>
<dbReference type="EMBL" id="JAAPAO010000654">
    <property type="protein sequence ID" value="KAF4655477.1"/>
    <property type="molecule type" value="Genomic_DNA"/>
</dbReference>
<comment type="caution">
    <text evidence="1">The sequence shown here is derived from an EMBL/GenBank/DDBJ whole genome shotgun (WGS) entry which is preliminary data.</text>
</comment>